<reference evidence="1 2" key="1">
    <citation type="journal article" date="2019" name="Sci. Rep.">
        <title>Orb-weaving spider Araneus ventricosus genome elucidates the spidroin gene catalogue.</title>
        <authorList>
            <person name="Kono N."/>
            <person name="Nakamura H."/>
            <person name="Ohtoshi R."/>
            <person name="Moran D.A.P."/>
            <person name="Shinohara A."/>
            <person name="Yoshida Y."/>
            <person name="Fujiwara M."/>
            <person name="Mori M."/>
            <person name="Tomita M."/>
            <person name="Arakawa K."/>
        </authorList>
    </citation>
    <scope>NUCLEOTIDE SEQUENCE [LARGE SCALE GENOMIC DNA]</scope>
</reference>
<evidence type="ECO:0000313" key="1">
    <source>
        <dbReference type="EMBL" id="GBO27814.1"/>
    </source>
</evidence>
<protein>
    <submittedName>
        <fullName evidence="1">Uncharacterized protein</fullName>
    </submittedName>
</protein>
<proteinExistence type="predicted"/>
<sequence>MAETVGHGEDNKLHSVKPHCNLAFSNDQESDTLLTRLRVGHYLDIPIAIYCSRTDNNVLSMSCSMSVKHIDFLECPTLLTPTFEDF</sequence>
<dbReference type="AlphaFoldDB" id="A0A4Y2VUB3"/>
<organism evidence="1 2">
    <name type="scientific">Araneus ventricosus</name>
    <name type="common">Orbweaver spider</name>
    <name type="synonym">Epeira ventricosa</name>
    <dbReference type="NCBI Taxonomy" id="182803"/>
    <lineage>
        <taxon>Eukaryota</taxon>
        <taxon>Metazoa</taxon>
        <taxon>Ecdysozoa</taxon>
        <taxon>Arthropoda</taxon>
        <taxon>Chelicerata</taxon>
        <taxon>Arachnida</taxon>
        <taxon>Araneae</taxon>
        <taxon>Araneomorphae</taxon>
        <taxon>Entelegynae</taxon>
        <taxon>Araneoidea</taxon>
        <taxon>Araneidae</taxon>
        <taxon>Araneus</taxon>
    </lineage>
</organism>
<comment type="caution">
    <text evidence="1">The sequence shown here is derived from an EMBL/GenBank/DDBJ whole genome shotgun (WGS) entry which is preliminary data.</text>
</comment>
<dbReference type="EMBL" id="BGPR01050860">
    <property type="protein sequence ID" value="GBO27814.1"/>
    <property type="molecule type" value="Genomic_DNA"/>
</dbReference>
<keyword evidence="2" id="KW-1185">Reference proteome</keyword>
<accession>A0A4Y2VUB3</accession>
<name>A0A4Y2VUB3_ARAVE</name>
<evidence type="ECO:0000313" key="2">
    <source>
        <dbReference type="Proteomes" id="UP000499080"/>
    </source>
</evidence>
<gene>
    <name evidence="1" type="ORF">AVEN_223193_1</name>
</gene>
<dbReference type="Proteomes" id="UP000499080">
    <property type="component" value="Unassembled WGS sequence"/>
</dbReference>